<evidence type="ECO:0000313" key="1">
    <source>
        <dbReference type="EMBL" id="RVD78779.1"/>
    </source>
</evidence>
<dbReference type="AlphaFoldDB" id="A0AA94JJ82"/>
<protein>
    <submittedName>
        <fullName evidence="1">Uncharacterized protein</fullName>
    </submittedName>
</protein>
<evidence type="ECO:0000313" key="2">
    <source>
        <dbReference type="Proteomes" id="UP000288002"/>
    </source>
</evidence>
<sequence>MRRCKRAMCATTSLSEVAPEHFELTEYYQRYFRLNVVADEIQFNCQL</sequence>
<organism evidence="1 2">
    <name type="scientific">Pseudomonas koreensis</name>
    <dbReference type="NCBI Taxonomy" id="198620"/>
    <lineage>
        <taxon>Bacteria</taxon>
        <taxon>Pseudomonadati</taxon>
        <taxon>Pseudomonadota</taxon>
        <taxon>Gammaproteobacteria</taxon>
        <taxon>Pseudomonadales</taxon>
        <taxon>Pseudomonadaceae</taxon>
        <taxon>Pseudomonas</taxon>
    </lineage>
</organism>
<dbReference type="Proteomes" id="UP000288002">
    <property type="component" value="Unassembled WGS sequence"/>
</dbReference>
<comment type="caution">
    <text evidence="1">The sequence shown here is derived from an EMBL/GenBank/DDBJ whole genome shotgun (WGS) entry which is preliminary data.</text>
</comment>
<name>A0AA94JJ82_9PSED</name>
<gene>
    <name evidence="1" type="ORF">A9HBioS_1282</name>
</gene>
<reference evidence="1 2" key="1">
    <citation type="submission" date="2016-10" db="EMBL/GenBank/DDBJ databases">
        <title>Search of new enzymes for the oxidation of sulfur compounds.</title>
        <authorList>
            <person name="Novo A."/>
            <person name="Moreira I.S."/>
            <person name="Castro P.M."/>
        </authorList>
    </citation>
    <scope>NUCLEOTIDE SEQUENCE [LARGE SCALE GENOMIC DNA]</scope>
    <source>
        <strain evidence="1 2">A9</strain>
    </source>
</reference>
<accession>A0AA94JJ82</accession>
<proteinExistence type="predicted"/>
<dbReference type="EMBL" id="MKWS01000003">
    <property type="protein sequence ID" value="RVD78779.1"/>
    <property type="molecule type" value="Genomic_DNA"/>
</dbReference>